<dbReference type="GO" id="GO:0006313">
    <property type="term" value="P:DNA transposition"/>
    <property type="evidence" value="ECO:0007669"/>
    <property type="project" value="InterPro"/>
</dbReference>
<dbReference type="PANTHER" id="PTHR33055">
    <property type="entry name" value="TRANSPOSASE FOR INSERTION SEQUENCE ELEMENT IS1111A"/>
    <property type="match status" value="1"/>
</dbReference>
<keyword evidence="4" id="KW-1185">Reference proteome</keyword>
<dbReference type="NCBIfam" id="NF033542">
    <property type="entry name" value="transpos_IS110"/>
    <property type="match status" value="1"/>
</dbReference>
<dbReference type="RefSeq" id="WP_131613011.1">
    <property type="nucleotide sequence ID" value="NZ_SJSM01000061.1"/>
</dbReference>
<gene>
    <name evidence="3" type="ORF">EZ444_27075</name>
</gene>
<reference evidence="3 4" key="1">
    <citation type="submission" date="2019-02" db="EMBL/GenBank/DDBJ databases">
        <title>Pedobacter sp. RP-3-8 sp. nov., isolated from Arctic soil.</title>
        <authorList>
            <person name="Dahal R.H."/>
        </authorList>
    </citation>
    <scope>NUCLEOTIDE SEQUENCE [LARGE SCALE GENOMIC DNA]</scope>
    <source>
        <strain evidence="3 4">RP-3-8</strain>
    </source>
</reference>
<name>A0A4R0M602_9SPHI</name>
<evidence type="ECO:0000259" key="1">
    <source>
        <dbReference type="Pfam" id="PF01548"/>
    </source>
</evidence>
<dbReference type="GO" id="GO:0004803">
    <property type="term" value="F:transposase activity"/>
    <property type="evidence" value="ECO:0007669"/>
    <property type="project" value="InterPro"/>
</dbReference>
<dbReference type="Pfam" id="PF01548">
    <property type="entry name" value="DEDD_Tnp_IS110"/>
    <property type="match status" value="1"/>
</dbReference>
<dbReference type="PANTHER" id="PTHR33055:SF3">
    <property type="entry name" value="PUTATIVE TRANSPOSASE FOR IS117-RELATED"/>
    <property type="match status" value="1"/>
</dbReference>
<organism evidence="3 4">
    <name type="scientific">Pedobacter hiemivivus</name>
    <dbReference type="NCBI Taxonomy" id="2530454"/>
    <lineage>
        <taxon>Bacteria</taxon>
        <taxon>Pseudomonadati</taxon>
        <taxon>Bacteroidota</taxon>
        <taxon>Sphingobacteriia</taxon>
        <taxon>Sphingobacteriales</taxon>
        <taxon>Sphingobacteriaceae</taxon>
        <taxon>Pedobacter</taxon>
    </lineage>
</organism>
<accession>A0A4R0M602</accession>
<dbReference type="Pfam" id="PF02371">
    <property type="entry name" value="Transposase_20"/>
    <property type="match status" value="1"/>
</dbReference>
<dbReference type="GO" id="GO:0003677">
    <property type="term" value="F:DNA binding"/>
    <property type="evidence" value="ECO:0007669"/>
    <property type="project" value="InterPro"/>
</dbReference>
<evidence type="ECO:0000313" key="3">
    <source>
        <dbReference type="EMBL" id="TCC81478.1"/>
    </source>
</evidence>
<evidence type="ECO:0000259" key="2">
    <source>
        <dbReference type="Pfam" id="PF02371"/>
    </source>
</evidence>
<dbReference type="InterPro" id="IPR047650">
    <property type="entry name" value="Transpos_IS110"/>
</dbReference>
<dbReference type="OrthoDB" id="964423at2"/>
<proteinExistence type="predicted"/>
<feature type="domain" description="Transposase IS116/IS110/IS902 C-terminal" evidence="2">
    <location>
        <begin position="212"/>
        <end position="297"/>
    </location>
</feature>
<dbReference type="Proteomes" id="UP000291117">
    <property type="component" value="Unassembled WGS sequence"/>
</dbReference>
<dbReference type="AlphaFoldDB" id="A0A4R0M602"/>
<evidence type="ECO:0000313" key="4">
    <source>
        <dbReference type="Proteomes" id="UP000291117"/>
    </source>
</evidence>
<comment type="caution">
    <text evidence="3">The sequence shown here is derived from an EMBL/GenBank/DDBJ whole genome shotgun (WGS) entry which is preliminary data.</text>
</comment>
<sequence>MNASSNFFIGIDVSKPFFDASLMAVIDHQKQSIETARFDNTADGLKAFAKWLKSFKVSMDQNTLVVIENTGIYHRLIWSFCNKKGLSLHIGNAAHIKWSFGIARGKNDKIDSIRICKYACKEADTLKASAVLNPVLMQLKDFMTSRTRLLSQINSNKQYIKELKNINDPTVQKVIEQAHRTAIEGIAQSIKDIEALINKIIAENIELKHNYDLLITVPGIGHLTAVYLISCTTNFSAKITGKQLACYAGVVPFEHSSGISIKGRNRVHHMANKELKKLFHLSALTVIQYYPEFRTYYNRKKEEGKHPMSILNAIRNKIALRVVAVVNHQKPYVNNQLIAA</sequence>
<protein>
    <submittedName>
        <fullName evidence="3">IS110 family transposase</fullName>
    </submittedName>
</protein>
<dbReference type="EMBL" id="SJSM01000061">
    <property type="protein sequence ID" value="TCC81478.1"/>
    <property type="molecule type" value="Genomic_DNA"/>
</dbReference>
<dbReference type="InterPro" id="IPR002525">
    <property type="entry name" value="Transp_IS110-like_N"/>
</dbReference>
<dbReference type="InterPro" id="IPR003346">
    <property type="entry name" value="Transposase_20"/>
</dbReference>
<feature type="domain" description="Transposase IS110-like N-terminal" evidence="1">
    <location>
        <begin position="9"/>
        <end position="162"/>
    </location>
</feature>